<feature type="compositionally biased region" description="Basic and acidic residues" evidence="5">
    <location>
        <begin position="539"/>
        <end position="549"/>
    </location>
</feature>
<dbReference type="AlphaFoldDB" id="X6M8G3"/>
<reference evidence="7 8" key="1">
    <citation type="journal article" date="2013" name="Curr. Biol.">
        <title>The Genome of the Foraminiferan Reticulomyxa filosa.</title>
        <authorList>
            <person name="Glockner G."/>
            <person name="Hulsmann N."/>
            <person name="Schleicher M."/>
            <person name="Noegel A.A."/>
            <person name="Eichinger L."/>
            <person name="Gallinger C."/>
            <person name="Pawlowski J."/>
            <person name="Sierra R."/>
            <person name="Euteneuer U."/>
            <person name="Pillet L."/>
            <person name="Moustafa A."/>
            <person name="Platzer M."/>
            <person name="Groth M."/>
            <person name="Szafranski K."/>
            <person name="Schliwa M."/>
        </authorList>
    </citation>
    <scope>NUCLEOTIDE SEQUENCE [LARGE SCALE GENOMIC DNA]</scope>
</reference>
<evidence type="ECO:0000256" key="4">
    <source>
        <dbReference type="PROSITE-ProRule" id="PRU00091"/>
    </source>
</evidence>
<dbReference type="Gene3D" id="3.30.40.10">
    <property type="entry name" value="Zinc/RING finger domain, C3HC4 (zinc finger)"/>
    <property type="match status" value="1"/>
</dbReference>
<organism evidence="7 8">
    <name type="scientific">Reticulomyxa filosa</name>
    <dbReference type="NCBI Taxonomy" id="46433"/>
    <lineage>
        <taxon>Eukaryota</taxon>
        <taxon>Sar</taxon>
        <taxon>Rhizaria</taxon>
        <taxon>Retaria</taxon>
        <taxon>Foraminifera</taxon>
        <taxon>Monothalamids</taxon>
        <taxon>Reticulomyxidae</taxon>
        <taxon>Reticulomyxa</taxon>
    </lineage>
</organism>
<dbReference type="GO" id="GO:0003743">
    <property type="term" value="F:translation initiation factor activity"/>
    <property type="evidence" value="ECO:0007669"/>
    <property type="project" value="UniProtKB-KW"/>
</dbReference>
<gene>
    <name evidence="7" type="ORF">RFI_27473</name>
</gene>
<keyword evidence="2 4" id="KW-0863">Zinc-finger</keyword>
<dbReference type="InterPro" id="IPR011011">
    <property type="entry name" value="Znf_FYVE_PHD"/>
</dbReference>
<dbReference type="InterPro" id="IPR017455">
    <property type="entry name" value="Znf_FYVE-rel"/>
</dbReference>
<protein>
    <submittedName>
        <fullName evidence="7">Transcription initiation factor TFIID subunit</fullName>
    </submittedName>
</protein>
<dbReference type="Proteomes" id="UP000023152">
    <property type="component" value="Unassembled WGS sequence"/>
</dbReference>
<evidence type="ECO:0000313" key="8">
    <source>
        <dbReference type="Proteomes" id="UP000023152"/>
    </source>
</evidence>
<dbReference type="CDD" id="cd00065">
    <property type="entry name" value="FYVE_like_SF"/>
    <property type="match status" value="1"/>
</dbReference>
<dbReference type="SUPFAM" id="SSF57903">
    <property type="entry name" value="FYVE/PHD zinc finger"/>
    <property type="match status" value="1"/>
</dbReference>
<keyword evidence="7" id="KW-0648">Protein biosynthesis</keyword>
<evidence type="ECO:0000256" key="3">
    <source>
        <dbReference type="ARBA" id="ARBA00022833"/>
    </source>
</evidence>
<evidence type="ECO:0000256" key="5">
    <source>
        <dbReference type="SAM" id="MobiDB-lite"/>
    </source>
</evidence>
<dbReference type="SMART" id="SM00064">
    <property type="entry name" value="FYVE"/>
    <property type="match status" value="1"/>
</dbReference>
<feature type="region of interest" description="Disordered" evidence="5">
    <location>
        <begin position="380"/>
        <end position="400"/>
    </location>
</feature>
<accession>X6M8G3</accession>
<feature type="compositionally biased region" description="Basic residues" evidence="5">
    <location>
        <begin position="506"/>
        <end position="515"/>
    </location>
</feature>
<evidence type="ECO:0000313" key="7">
    <source>
        <dbReference type="EMBL" id="ETO09906.1"/>
    </source>
</evidence>
<feature type="compositionally biased region" description="Basic and acidic residues" evidence="5">
    <location>
        <begin position="478"/>
        <end position="495"/>
    </location>
</feature>
<dbReference type="InterPro" id="IPR000306">
    <property type="entry name" value="Znf_FYVE"/>
</dbReference>
<evidence type="ECO:0000256" key="2">
    <source>
        <dbReference type="ARBA" id="ARBA00022771"/>
    </source>
</evidence>
<dbReference type="OrthoDB" id="79940at2759"/>
<feature type="compositionally biased region" description="Acidic residues" evidence="5">
    <location>
        <begin position="298"/>
        <end position="307"/>
    </location>
</feature>
<dbReference type="GO" id="GO:0008270">
    <property type="term" value="F:zinc ion binding"/>
    <property type="evidence" value="ECO:0007669"/>
    <property type="project" value="UniProtKB-KW"/>
</dbReference>
<feature type="compositionally biased region" description="Basic and acidic residues" evidence="5">
    <location>
        <begin position="248"/>
        <end position="274"/>
    </location>
</feature>
<evidence type="ECO:0000259" key="6">
    <source>
        <dbReference type="PROSITE" id="PS50178"/>
    </source>
</evidence>
<name>X6M8G3_RETFI</name>
<keyword evidence="1" id="KW-0479">Metal-binding</keyword>
<feature type="region of interest" description="Disordered" evidence="5">
    <location>
        <begin position="475"/>
        <end position="576"/>
    </location>
</feature>
<dbReference type="PROSITE" id="PS50178">
    <property type="entry name" value="ZF_FYVE"/>
    <property type="match status" value="1"/>
</dbReference>
<comment type="caution">
    <text evidence="7">The sequence shown here is derived from an EMBL/GenBank/DDBJ whole genome shotgun (WGS) entry which is preliminary data.</text>
</comment>
<feature type="compositionally biased region" description="Acidic residues" evidence="5">
    <location>
        <begin position="529"/>
        <end position="538"/>
    </location>
</feature>
<feature type="compositionally biased region" description="Low complexity" evidence="5">
    <location>
        <begin position="226"/>
        <end position="246"/>
    </location>
</feature>
<feature type="region of interest" description="Disordered" evidence="5">
    <location>
        <begin position="218"/>
        <end position="342"/>
    </location>
</feature>
<sequence length="625" mass="69821">MEEEMLDGGNPGWTLGSNVASGSLSGGDGSSSLGQHNSGINRVKVNNAFDINHLPSMKYHSRLPIDEAFGVEEFQFSALHHIPNAFQVWNYFFQKKEWIAILEQTFKERMKHWSDICMKCHKAFSAIGRRKKQCHHCGRLVCKKCLKHHLPLFGRSDGTSCSVCTDCLLSYFYLHSLHYLLLKKKKKNGMTSYYYYYYYYKINKKNKNKNKNKHTLQKRLGLGKRNSNSNGNSNNSNENTNNNSSNADESHNENAGEPDGTKRASTKQDEKENSSSDWEPSRSVSGSMAPNGTHIAVEAEDTPNEDDGYSRTPTPPEGTQDMSRRSHPASPLGSPTPNIEEPVPRSLAEKELEKKPGGDQHLVLMDKSFSLGNNQATVIGPTNSGEGSKEPSSHKKNVPSIGMNTAMLTIPGHHDRGQSFNYVDTGFAEDEADSPNELGSDRARVNSSITLVHVVGRKNRGRKWLDRSIHKAATTATDNKEKQFKTKNVMDKDDLTSSVEPVIRDRAKKQTKTRHTNISLISLPKINESESEQSDNEEHENNSEQKSLHELVSTVKNESASSGGGGSSNSHTGHSNEKYSINITQVDQPNPKNVEIDTVSKKALTKKMYYVFITFKQLFKIKPIN</sequence>
<keyword evidence="8" id="KW-1185">Reference proteome</keyword>
<evidence type="ECO:0000256" key="1">
    <source>
        <dbReference type="ARBA" id="ARBA00022723"/>
    </source>
</evidence>
<feature type="domain" description="FYVE-type" evidence="6">
    <location>
        <begin position="111"/>
        <end position="172"/>
    </location>
</feature>
<dbReference type="InterPro" id="IPR013083">
    <property type="entry name" value="Znf_RING/FYVE/PHD"/>
</dbReference>
<keyword evidence="7" id="KW-0396">Initiation factor</keyword>
<proteinExistence type="predicted"/>
<dbReference type="Pfam" id="PF01363">
    <property type="entry name" value="FYVE"/>
    <property type="match status" value="1"/>
</dbReference>
<keyword evidence="3" id="KW-0862">Zinc</keyword>
<feature type="compositionally biased region" description="Polar residues" evidence="5">
    <location>
        <begin position="275"/>
        <end position="290"/>
    </location>
</feature>
<dbReference type="EMBL" id="ASPP01023825">
    <property type="protein sequence ID" value="ETO09906.1"/>
    <property type="molecule type" value="Genomic_DNA"/>
</dbReference>